<dbReference type="AlphaFoldDB" id="A0ABC8QSP9"/>
<dbReference type="Proteomes" id="UP001642360">
    <property type="component" value="Unassembled WGS sequence"/>
</dbReference>
<gene>
    <name evidence="2" type="ORF">ILEXP_LOCUS2489</name>
</gene>
<feature type="region of interest" description="Disordered" evidence="1">
    <location>
        <begin position="1"/>
        <end position="20"/>
    </location>
</feature>
<organism evidence="2 3">
    <name type="scientific">Ilex paraguariensis</name>
    <name type="common">yerba mate</name>
    <dbReference type="NCBI Taxonomy" id="185542"/>
    <lineage>
        <taxon>Eukaryota</taxon>
        <taxon>Viridiplantae</taxon>
        <taxon>Streptophyta</taxon>
        <taxon>Embryophyta</taxon>
        <taxon>Tracheophyta</taxon>
        <taxon>Spermatophyta</taxon>
        <taxon>Magnoliopsida</taxon>
        <taxon>eudicotyledons</taxon>
        <taxon>Gunneridae</taxon>
        <taxon>Pentapetalae</taxon>
        <taxon>asterids</taxon>
        <taxon>campanulids</taxon>
        <taxon>Aquifoliales</taxon>
        <taxon>Aquifoliaceae</taxon>
        <taxon>Ilex</taxon>
    </lineage>
</organism>
<evidence type="ECO:0000313" key="3">
    <source>
        <dbReference type="Proteomes" id="UP001642360"/>
    </source>
</evidence>
<name>A0ABC8QSP9_9AQUA</name>
<evidence type="ECO:0000313" key="2">
    <source>
        <dbReference type="EMBL" id="CAK9135535.1"/>
    </source>
</evidence>
<evidence type="ECO:0000256" key="1">
    <source>
        <dbReference type="SAM" id="MobiDB-lite"/>
    </source>
</evidence>
<accession>A0ABC8QSP9</accession>
<protein>
    <submittedName>
        <fullName evidence="2">Uncharacterized protein</fullName>
    </submittedName>
</protein>
<keyword evidence="3" id="KW-1185">Reference proteome</keyword>
<dbReference type="EMBL" id="CAUOFW020000716">
    <property type="protein sequence ID" value="CAK9135535.1"/>
    <property type="molecule type" value="Genomic_DNA"/>
</dbReference>
<comment type="caution">
    <text evidence="2">The sequence shown here is derived from an EMBL/GenBank/DDBJ whole genome shotgun (WGS) entry which is preliminary data.</text>
</comment>
<proteinExistence type="predicted"/>
<sequence length="126" mass="13948">MADYTHSDSSETRFTNDPKIHIDYPVPLSPPLPSVSKDIELSRAMSASSKSGLFSVSRSDVLFEDQWLIAVNKPQGVYCESVLSSVPSLLNVPTDSDTLGKCCLFVVLNARVEWLIIDDGDEIWLE</sequence>
<reference evidence="2 3" key="1">
    <citation type="submission" date="2024-02" db="EMBL/GenBank/DDBJ databases">
        <authorList>
            <person name="Vignale AGUSTIN F."/>
            <person name="Sosa J E."/>
            <person name="Modenutti C."/>
        </authorList>
    </citation>
    <scope>NUCLEOTIDE SEQUENCE [LARGE SCALE GENOMIC DNA]</scope>
</reference>